<protein>
    <submittedName>
        <fullName evidence="2">Uncharacterized protein</fullName>
    </submittedName>
</protein>
<reference evidence="2 3" key="1">
    <citation type="submission" date="2021-06" db="EMBL/GenBank/DDBJ databases">
        <authorList>
            <person name="Palmer J.M."/>
        </authorList>
    </citation>
    <scope>NUCLEOTIDE SEQUENCE [LARGE SCALE GENOMIC DNA]</scope>
    <source>
        <strain evidence="3">if_2019</strain>
        <tissue evidence="2">Muscle</tissue>
    </source>
</reference>
<dbReference type="EMBL" id="JAHRIQ010043125">
    <property type="protein sequence ID" value="MEQ2235037.1"/>
    <property type="molecule type" value="Genomic_DNA"/>
</dbReference>
<dbReference type="Proteomes" id="UP001482620">
    <property type="component" value="Unassembled WGS sequence"/>
</dbReference>
<proteinExistence type="predicted"/>
<sequence>ALKKMVEEKYEKTKQNAKEDTQKMSAVSFTADMRTSINMEVYLAITCHLMCPQLVWIPICVHFSFHINTIFHRTMSGPEKGWFLGTGSDP</sequence>
<accession>A0ABV0TQ38</accession>
<name>A0ABV0TQ38_9TELE</name>
<gene>
    <name evidence="2" type="ORF">ILYODFUR_037537</name>
</gene>
<evidence type="ECO:0000313" key="3">
    <source>
        <dbReference type="Proteomes" id="UP001482620"/>
    </source>
</evidence>
<keyword evidence="3" id="KW-1185">Reference proteome</keyword>
<comment type="caution">
    <text evidence="2">The sequence shown here is derived from an EMBL/GenBank/DDBJ whole genome shotgun (WGS) entry which is preliminary data.</text>
</comment>
<evidence type="ECO:0000256" key="1">
    <source>
        <dbReference type="SAM" id="MobiDB-lite"/>
    </source>
</evidence>
<evidence type="ECO:0000313" key="2">
    <source>
        <dbReference type="EMBL" id="MEQ2235037.1"/>
    </source>
</evidence>
<feature type="region of interest" description="Disordered" evidence="1">
    <location>
        <begin position="1"/>
        <end position="21"/>
    </location>
</feature>
<feature type="non-terminal residue" evidence="2">
    <location>
        <position position="1"/>
    </location>
</feature>
<organism evidence="2 3">
    <name type="scientific">Ilyodon furcidens</name>
    <name type="common">goldbreast splitfin</name>
    <dbReference type="NCBI Taxonomy" id="33524"/>
    <lineage>
        <taxon>Eukaryota</taxon>
        <taxon>Metazoa</taxon>
        <taxon>Chordata</taxon>
        <taxon>Craniata</taxon>
        <taxon>Vertebrata</taxon>
        <taxon>Euteleostomi</taxon>
        <taxon>Actinopterygii</taxon>
        <taxon>Neopterygii</taxon>
        <taxon>Teleostei</taxon>
        <taxon>Neoteleostei</taxon>
        <taxon>Acanthomorphata</taxon>
        <taxon>Ovalentaria</taxon>
        <taxon>Atherinomorphae</taxon>
        <taxon>Cyprinodontiformes</taxon>
        <taxon>Goodeidae</taxon>
        <taxon>Ilyodon</taxon>
    </lineage>
</organism>